<dbReference type="EMBL" id="PVBR01000014">
    <property type="protein sequence ID" value="PRD42103.1"/>
    <property type="molecule type" value="Genomic_DNA"/>
</dbReference>
<gene>
    <name evidence="1" type="ORF">C5748_18295</name>
</gene>
<organism evidence="1 2">
    <name type="scientific">Phyllobacterium phragmitis</name>
    <dbReference type="NCBI Taxonomy" id="2670329"/>
    <lineage>
        <taxon>Bacteria</taxon>
        <taxon>Pseudomonadati</taxon>
        <taxon>Pseudomonadota</taxon>
        <taxon>Alphaproteobacteria</taxon>
        <taxon>Hyphomicrobiales</taxon>
        <taxon>Phyllobacteriaceae</taxon>
        <taxon>Phyllobacterium</taxon>
    </lineage>
</organism>
<sequence length="102" mass="11238">MNKFSGYIIETPMGYRAMLRFAHEARPAPLLGPGGNPIVFPTKCEAWESVTKNLLAYFNSPMRRDGVTISAATSAADALFPSLIRQKGASRTTHVERRRAKA</sequence>
<dbReference type="AlphaFoldDB" id="A0A2S9INJ9"/>
<evidence type="ECO:0000313" key="1">
    <source>
        <dbReference type="EMBL" id="PRD42103.1"/>
    </source>
</evidence>
<protein>
    <submittedName>
        <fullName evidence="1">Uncharacterized protein</fullName>
    </submittedName>
</protein>
<name>A0A2S9INJ9_9HYPH</name>
<evidence type="ECO:0000313" key="2">
    <source>
        <dbReference type="Proteomes" id="UP000239434"/>
    </source>
</evidence>
<reference evidence="1 2" key="1">
    <citation type="submission" date="2018-02" db="EMBL/GenBank/DDBJ databases">
        <title>The draft genome of Phyllobacterium sp. 1N-3.</title>
        <authorList>
            <person name="Liu L."/>
            <person name="Li L."/>
            <person name="Zhang X."/>
            <person name="Wang T."/>
            <person name="Liang L."/>
        </authorList>
    </citation>
    <scope>NUCLEOTIDE SEQUENCE [LARGE SCALE GENOMIC DNA]</scope>
    <source>
        <strain evidence="1 2">1N-3</strain>
    </source>
</reference>
<keyword evidence="2" id="KW-1185">Reference proteome</keyword>
<dbReference type="RefSeq" id="WP_105743371.1">
    <property type="nucleotide sequence ID" value="NZ_PVBR01000014.1"/>
</dbReference>
<dbReference type="Proteomes" id="UP000239434">
    <property type="component" value="Unassembled WGS sequence"/>
</dbReference>
<accession>A0A2S9INJ9</accession>
<proteinExistence type="predicted"/>
<comment type="caution">
    <text evidence="1">The sequence shown here is derived from an EMBL/GenBank/DDBJ whole genome shotgun (WGS) entry which is preliminary data.</text>
</comment>